<comment type="caution">
    <text evidence="2">The sequence shown here is derived from an EMBL/GenBank/DDBJ whole genome shotgun (WGS) entry which is preliminary data.</text>
</comment>
<dbReference type="PANTHER" id="PTHR34776:SF1">
    <property type="entry name" value="F17F16.3 PROTEIN"/>
    <property type="match status" value="1"/>
</dbReference>
<proteinExistence type="predicted"/>
<feature type="compositionally biased region" description="Polar residues" evidence="1">
    <location>
        <begin position="60"/>
        <end position="70"/>
    </location>
</feature>
<name>A0AA38KVM2_TAXCH</name>
<organism evidence="2 3">
    <name type="scientific">Taxus chinensis</name>
    <name type="common">Chinese yew</name>
    <name type="synonym">Taxus wallichiana var. chinensis</name>
    <dbReference type="NCBI Taxonomy" id="29808"/>
    <lineage>
        <taxon>Eukaryota</taxon>
        <taxon>Viridiplantae</taxon>
        <taxon>Streptophyta</taxon>
        <taxon>Embryophyta</taxon>
        <taxon>Tracheophyta</taxon>
        <taxon>Spermatophyta</taxon>
        <taxon>Pinopsida</taxon>
        <taxon>Pinidae</taxon>
        <taxon>Conifers II</taxon>
        <taxon>Cupressales</taxon>
        <taxon>Taxaceae</taxon>
        <taxon>Taxus</taxon>
    </lineage>
</organism>
<reference evidence="2 3" key="1">
    <citation type="journal article" date="2021" name="Nat. Plants">
        <title>The Taxus genome provides insights into paclitaxel biosynthesis.</title>
        <authorList>
            <person name="Xiong X."/>
            <person name="Gou J."/>
            <person name="Liao Q."/>
            <person name="Li Y."/>
            <person name="Zhou Q."/>
            <person name="Bi G."/>
            <person name="Li C."/>
            <person name="Du R."/>
            <person name="Wang X."/>
            <person name="Sun T."/>
            <person name="Guo L."/>
            <person name="Liang H."/>
            <person name="Lu P."/>
            <person name="Wu Y."/>
            <person name="Zhang Z."/>
            <person name="Ro D.K."/>
            <person name="Shang Y."/>
            <person name="Huang S."/>
            <person name="Yan J."/>
        </authorList>
    </citation>
    <scope>NUCLEOTIDE SEQUENCE [LARGE SCALE GENOMIC DNA]</scope>
    <source>
        <strain evidence="2">Ta-2019</strain>
    </source>
</reference>
<dbReference type="PANTHER" id="PTHR34776">
    <property type="entry name" value="F17F16.3 PROTEIN"/>
    <property type="match status" value="1"/>
</dbReference>
<protein>
    <submittedName>
        <fullName evidence="2">Uncharacterized protein</fullName>
    </submittedName>
</protein>
<evidence type="ECO:0000313" key="2">
    <source>
        <dbReference type="EMBL" id="KAH9305947.1"/>
    </source>
</evidence>
<dbReference type="EMBL" id="JAHRHJ020000008">
    <property type="protein sequence ID" value="KAH9305947.1"/>
    <property type="molecule type" value="Genomic_DNA"/>
</dbReference>
<evidence type="ECO:0000256" key="1">
    <source>
        <dbReference type="SAM" id="MobiDB-lite"/>
    </source>
</evidence>
<dbReference type="AlphaFoldDB" id="A0AA38KVM2"/>
<gene>
    <name evidence="2" type="ORF">KI387_010351</name>
</gene>
<feature type="non-terminal residue" evidence="2">
    <location>
        <position position="1"/>
    </location>
</feature>
<sequence length="324" mass="36506">ERGEIFFFYRPKVNQEEAHSVDDVQKMYIVLRPESGERKVEEKQSSDAGKEGVFKKSESAENAQQESPGSDEQKKEGGTGSENIILKLGICSGLCVKKVNIEKLPLMRFIVMGRKSLPDPSKRTRPYWGFVEIVTTKPEDIKKALSEEQYETTTRGTRVKPAARPLAEGVYRILRHYPTSKGKEKGMHTHLVYKLELPRPEVKHEPQESLNVEPEGSFIIQIKNPEQASPPNAGLQRKRKATFPAHLQGQIGSHRFVPVDPPDFLNYEGCEFILISASDDIDAELGLDIKTEDMTDENYRSCSDLVSMFGEISSVKPLIEGTWA</sequence>
<keyword evidence="3" id="KW-1185">Reference proteome</keyword>
<feature type="region of interest" description="Disordered" evidence="1">
    <location>
        <begin position="35"/>
        <end position="78"/>
    </location>
</feature>
<dbReference type="Proteomes" id="UP000824469">
    <property type="component" value="Unassembled WGS sequence"/>
</dbReference>
<accession>A0AA38KVM2</accession>
<feature type="compositionally biased region" description="Basic and acidic residues" evidence="1">
    <location>
        <begin position="35"/>
        <end position="59"/>
    </location>
</feature>
<evidence type="ECO:0000313" key="3">
    <source>
        <dbReference type="Proteomes" id="UP000824469"/>
    </source>
</evidence>
<dbReference type="OMA" id="GSNHRYA"/>